<evidence type="ECO:0000256" key="2">
    <source>
        <dbReference type="SAM" id="Coils"/>
    </source>
</evidence>
<dbReference type="RefSeq" id="XP_067927294.1">
    <property type="nucleotide sequence ID" value="XM_068060702.1"/>
</dbReference>
<feature type="region of interest" description="Disordered" evidence="3">
    <location>
        <begin position="1094"/>
        <end position="1135"/>
    </location>
</feature>
<dbReference type="Proteomes" id="UP000221165">
    <property type="component" value="Unassembled WGS sequence"/>
</dbReference>
<feature type="compositionally biased region" description="Basic and acidic residues" evidence="3">
    <location>
        <begin position="1098"/>
        <end position="1122"/>
    </location>
</feature>
<protein>
    <submittedName>
        <fullName evidence="4">Filamin abp280 repeat-containing protein</fullName>
    </submittedName>
</protein>
<evidence type="ECO:0000313" key="5">
    <source>
        <dbReference type="Proteomes" id="UP000221165"/>
    </source>
</evidence>
<dbReference type="GeneID" id="94423913"/>
<feature type="repeat" description="Filamin" evidence="1">
    <location>
        <begin position="628"/>
        <end position="728"/>
    </location>
</feature>
<dbReference type="Pfam" id="PF00630">
    <property type="entry name" value="Filamin"/>
    <property type="match status" value="2"/>
</dbReference>
<keyword evidence="5" id="KW-1185">Reference proteome</keyword>
<keyword evidence="2" id="KW-0175">Coiled coil</keyword>
<accession>A0A2C6LF95</accession>
<comment type="caution">
    <text evidence="4">The sequence shown here is derived from an EMBL/GenBank/DDBJ whole genome shotgun (WGS) entry which is preliminary data.</text>
</comment>
<dbReference type="InterPro" id="IPR001298">
    <property type="entry name" value="Filamin/ABP280_rpt"/>
</dbReference>
<dbReference type="Gene3D" id="2.60.40.10">
    <property type="entry name" value="Immunoglobulins"/>
    <property type="match status" value="2"/>
</dbReference>
<evidence type="ECO:0000256" key="3">
    <source>
        <dbReference type="SAM" id="MobiDB-lite"/>
    </source>
</evidence>
<dbReference type="SMART" id="SM00557">
    <property type="entry name" value="IG_FLMN"/>
    <property type="match status" value="2"/>
</dbReference>
<gene>
    <name evidence="4" type="ORF">CSUI_000468</name>
</gene>
<feature type="compositionally biased region" description="Polar residues" evidence="3">
    <location>
        <begin position="157"/>
        <end position="183"/>
    </location>
</feature>
<proteinExistence type="predicted"/>
<sequence>MVHSRLSLAFRRESLLRADLPNSGQDGLSLPPESVSPGAGSDRFPPPASERSVPRSTRPESGDGPTAKENVLGSSPVSDPSAGSSKPAGSYDPTRVWDQASKSRGDIAGQPAMTRKLTGAEDTGPRDGAVPRPPPPSHKTSLTERPRTFEAAVLTQDDGSTSPGQPEGNGNSENRSTKTSLDASVSLEKGLSSRQRLKTGSTSLDNDPGNPRPLSFKDREAESRLSLGRSESGPAASLASQVGSGLGKDSFQLYRSATFSSLEDSEYSEGAESVGMNADEEAEDAKAVPRKALAARQVWLVSETQKHKELEARVSRLLLAPVPKVPPPRRGYRQHSPLPPSSPGFRPHMAREDALQSRTHDESTTLPWEPAAADASQEPAKRSRDEAVELKELLPPRDANAYYGMLETYAYAPRETAPEIADGGPLFRPPLHEDIECGEYRPATAPPEWRIDPAKCRVFGAGIFSTKAGVMSQFTIQAVAADGTFIRSGKDISFVVYVESTQPPRLDRARHRVYTSGMDEGPDELYDSDAETKNRYLPPLARSAHRRRKGTQDGHVYDHGDGTFTVTYGCTVSVPHLIHIYYNDRLPVAESPYMVEVEPGATHAGSCVADGAGVETFELGGRVNEIIVQARDPHGNDVKKGGERFTVVGSGAAKIIETSDLQDGRYWVKYYVPSGAERDYVEINSEFSIVDGNPDWKVAYRWGYVSSPRVDVLYHGQPIQGSPFRPKPVHPPQDDKPPAPLFEAVNVINPTESLTTVTNDWLKWIQMGGPPHLSPYPSYPPREEAEEILRKANLDYIPEFEDPSGEHLRGTLDKLLRYYKKLLNRDEMMHEVLKSVTIHGEVGSLHQCVEAGNRKLLKEYIESVAKIQEEMDMTYKSIQHGVIDCLPVAFEIEDPDAIREMHKKRREHLLATHKALERKEQELRQRENRFKTERLKLVSAMADDLAQRREALEVEKAALKENTSYVLRLTQLSLKKHLRREMLSACERDPVEAFKSKTWQRDFSRMLLETPTIHYEKVDVAKMGPNKEMEEQEEPEAAPAVDPDDPTRPATWLSRGEFLLDRPSTFGPQKAAESVRVKHLRALRESAKGNATCVSLSVRDHSGSSARSDHREHSRAAIDRSRTQLSRRQLGEPDRDFFEASFKQLPAFSRERPGFEGPDNYGGSTVSGPPVSGSTRSRRSVRFGEAGPPDFPASALPDEFSIAYPGRTPQTPRRFF</sequence>
<dbReference type="VEuPathDB" id="ToxoDB:CSUI_000468"/>
<feature type="compositionally biased region" description="Polar residues" evidence="3">
    <location>
        <begin position="192"/>
        <end position="205"/>
    </location>
</feature>
<organism evidence="4 5">
    <name type="scientific">Cystoisospora suis</name>
    <dbReference type="NCBI Taxonomy" id="483139"/>
    <lineage>
        <taxon>Eukaryota</taxon>
        <taxon>Sar</taxon>
        <taxon>Alveolata</taxon>
        <taxon>Apicomplexa</taxon>
        <taxon>Conoidasida</taxon>
        <taxon>Coccidia</taxon>
        <taxon>Eucoccidiorida</taxon>
        <taxon>Eimeriorina</taxon>
        <taxon>Sarcocystidae</taxon>
        <taxon>Cystoisospora</taxon>
    </lineage>
</organism>
<dbReference type="InterPro" id="IPR014756">
    <property type="entry name" value="Ig_E-set"/>
</dbReference>
<feature type="region of interest" description="Disordered" evidence="3">
    <location>
        <begin position="1148"/>
        <end position="1216"/>
    </location>
</feature>
<feature type="region of interest" description="Disordered" evidence="3">
    <location>
        <begin position="18"/>
        <end position="245"/>
    </location>
</feature>
<evidence type="ECO:0000313" key="4">
    <source>
        <dbReference type="EMBL" id="PHJ25648.1"/>
    </source>
</evidence>
<dbReference type="InterPro" id="IPR017868">
    <property type="entry name" value="Filamin/ABP280_repeat-like"/>
</dbReference>
<feature type="coiled-coil region" evidence="2">
    <location>
        <begin position="899"/>
        <end position="962"/>
    </location>
</feature>
<feature type="region of interest" description="Disordered" evidence="3">
    <location>
        <begin position="325"/>
        <end position="383"/>
    </location>
</feature>
<feature type="repeat" description="Filamin" evidence="1">
    <location>
        <begin position="448"/>
        <end position="597"/>
    </location>
</feature>
<dbReference type="SUPFAM" id="SSF81296">
    <property type="entry name" value="E set domains"/>
    <property type="match status" value="2"/>
</dbReference>
<dbReference type="AlphaFoldDB" id="A0A2C6LF95"/>
<dbReference type="PROSITE" id="PS50194">
    <property type="entry name" value="FILAMIN_REPEAT"/>
    <property type="match status" value="2"/>
</dbReference>
<feature type="compositionally biased region" description="Low complexity" evidence="3">
    <location>
        <begin position="73"/>
        <end position="85"/>
    </location>
</feature>
<feature type="region of interest" description="Disordered" evidence="3">
    <location>
        <begin position="1027"/>
        <end position="1049"/>
    </location>
</feature>
<name>A0A2C6LF95_9APIC</name>
<feature type="compositionally biased region" description="Low complexity" evidence="3">
    <location>
        <begin position="1162"/>
        <end position="1175"/>
    </location>
</feature>
<feature type="compositionally biased region" description="Basic and acidic residues" evidence="3">
    <location>
        <begin position="349"/>
        <end position="363"/>
    </location>
</feature>
<feature type="region of interest" description="Disordered" evidence="3">
    <location>
        <begin position="260"/>
        <end position="287"/>
    </location>
</feature>
<dbReference type="EMBL" id="MIGC01000186">
    <property type="protein sequence ID" value="PHJ25648.1"/>
    <property type="molecule type" value="Genomic_DNA"/>
</dbReference>
<evidence type="ECO:0000256" key="1">
    <source>
        <dbReference type="PROSITE-ProRule" id="PRU00087"/>
    </source>
</evidence>
<dbReference type="InterPro" id="IPR013783">
    <property type="entry name" value="Ig-like_fold"/>
</dbReference>
<dbReference type="OrthoDB" id="330153at2759"/>
<reference evidence="4 5" key="1">
    <citation type="journal article" date="2017" name="Int. J. Parasitol.">
        <title>The genome of the protozoan parasite Cystoisospora suis and a reverse vaccinology approach to identify vaccine candidates.</title>
        <authorList>
            <person name="Palmieri N."/>
            <person name="Shrestha A."/>
            <person name="Ruttkowski B."/>
            <person name="Beck T."/>
            <person name="Vogl C."/>
            <person name="Tomley F."/>
            <person name="Blake D.P."/>
            <person name="Joachim A."/>
        </authorList>
    </citation>
    <scope>NUCLEOTIDE SEQUENCE [LARGE SCALE GENOMIC DNA]</scope>
    <source>
        <strain evidence="4 5">Wien I</strain>
    </source>
</reference>